<evidence type="ECO:0000256" key="1">
    <source>
        <dbReference type="PROSITE-ProRule" id="PRU00221"/>
    </source>
</evidence>
<reference evidence="6" key="2">
    <citation type="submission" date="2019-09" db="UniProtKB">
        <authorList>
            <consortium name="WormBaseParasite"/>
        </authorList>
    </citation>
    <scope>IDENTIFICATION</scope>
</reference>
<dbReference type="WBParaSite" id="HPBE_0002733201-mRNA-1">
    <property type="protein sequence ID" value="HPBE_0002733201-mRNA-1"/>
    <property type="gene ID" value="HPBE_0002733201"/>
</dbReference>
<dbReference type="Proteomes" id="UP000050761">
    <property type="component" value="Unassembled WGS sequence"/>
</dbReference>
<evidence type="ECO:0000256" key="3">
    <source>
        <dbReference type="SAM" id="Phobius"/>
    </source>
</evidence>
<dbReference type="SMART" id="SM00320">
    <property type="entry name" value="WD40"/>
    <property type="match status" value="1"/>
</dbReference>
<keyword evidence="5" id="KW-1185">Reference proteome</keyword>
<dbReference type="EMBL" id="UZAH01043088">
    <property type="protein sequence ID" value="VDP62787.1"/>
    <property type="molecule type" value="Genomic_DNA"/>
</dbReference>
<feature type="compositionally biased region" description="Acidic residues" evidence="2">
    <location>
        <begin position="38"/>
        <end position="49"/>
    </location>
</feature>
<evidence type="ECO:0000313" key="4">
    <source>
        <dbReference type="EMBL" id="VDP62787.1"/>
    </source>
</evidence>
<proteinExistence type="predicted"/>
<dbReference type="InterPro" id="IPR015943">
    <property type="entry name" value="WD40/YVTN_repeat-like_dom_sf"/>
</dbReference>
<dbReference type="GO" id="GO:0005783">
    <property type="term" value="C:endoplasmic reticulum"/>
    <property type="evidence" value="ECO:0007669"/>
    <property type="project" value="TreeGrafter"/>
</dbReference>
<dbReference type="OrthoDB" id="200924at2759"/>
<dbReference type="SUPFAM" id="SSF50978">
    <property type="entry name" value="WD40 repeat-like"/>
    <property type="match status" value="1"/>
</dbReference>
<accession>A0A3P8EF96</accession>
<sequence length="136" mass="15297">MMNFEEMDPLTILSMFVGILVIMVTSILYFARKQSEEPAQESEGSAEMEEAAHNDKPDAARKANKQRKNDQWKPKVKDASYDHPWSVTTLKGHTAAITGMDFAQDGKKFVTVSADRTAFLWDVRVSGLLFKQGNAR</sequence>
<evidence type="ECO:0000313" key="5">
    <source>
        <dbReference type="Proteomes" id="UP000050761"/>
    </source>
</evidence>
<name>A0A183GXB2_HELPZ</name>
<dbReference type="InterPro" id="IPR036322">
    <property type="entry name" value="WD40_repeat_dom_sf"/>
</dbReference>
<dbReference type="InterPro" id="IPR042410">
    <property type="entry name" value="WBSCR13"/>
</dbReference>
<evidence type="ECO:0000256" key="2">
    <source>
        <dbReference type="SAM" id="MobiDB-lite"/>
    </source>
</evidence>
<keyword evidence="3" id="KW-0812">Transmembrane</keyword>
<dbReference type="PROSITE" id="PS50294">
    <property type="entry name" value="WD_REPEATS_REGION"/>
    <property type="match status" value="1"/>
</dbReference>
<protein>
    <submittedName>
        <fullName evidence="6">WD_REPEATS_REGION domain-containing protein</fullName>
    </submittedName>
</protein>
<feature type="repeat" description="WD" evidence="1">
    <location>
        <begin position="90"/>
        <end position="124"/>
    </location>
</feature>
<dbReference type="PROSITE" id="PS50082">
    <property type="entry name" value="WD_REPEATS_2"/>
    <property type="match status" value="1"/>
</dbReference>
<dbReference type="Gene3D" id="2.130.10.10">
    <property type="entry name" value="YVTN repeat-like/Quinoprotein amine dehydrogenase"/>
    <property type="match status" value="1"/>
</dbReference>
<keyword evidence="3" id="KW-0472">Membrane</keyword>
<evidence type="ECO:0000313" key="6">
    <source>
        <dbReference type="WBParaSite" id="HPBE_0002733201-mRNA-1"/>
    </source>
</evidence>
<dbReference type="PANTHER" id="PTHR44321">
    <property type="entry name" value="TRANSDUCIN BETA-LIKE PROTEIN 2"/>
    <property type="match status" value="1"/>
</dbReference>
<dbReference type="InterPro" id="IPR001680">
    <property type="entry name" value="WD40_rpt"/>
</dbReference>
<keyword evidence="3" id="KW-1133">Transmembrane helix</keyword>
<accession>A0A183GXB2</accession>
<gene>
    <name evidence="4" type="ORF">HPBE_LOCUS27331</name>
</gene>
<reference evidence="4 5" key="1">
    <citation type="submission" date="2018-11" db="EMBL/GenBank/DDBJ databases">
        <authorList>
            <consortium name="Pathogen Informatics"/>
        </authorList>
    </citation>
    <scope>NUCLEOTIDE SEQUENCE [LARGE SCALE GENOMIC DNA]</scope>
</reference>
<dbReference type="GO" id="GO:0030968">
    <property type="term" value="P:endoplasmic reticulum unfolded protein response"/>
    <property type="evidence" value="ECO:0007669"/>
    <property type="project" value="TreeGrafter"/>
</dbReference>
<dbReference type="PANTHER" id="PTHR44321:SF1">
    <property type="entry name" value="TRANSDUCIN BETA-LIKE PROTEIN 2"/>
    <property type="match status" value="1"/>
</dbReference>
<feature type="transmembrane region" description="Helical" evidence="3">
    <location>
        <begin position="12"/>
        <end position="31"/>
    </location>
</feature>
<feature type="compositionally biased region" description="Basic and acidic residues" evidence="2">
    <location>
        <begin position="50"/>
        <end position="78"/>
    </location>
</feature>
<organism evidence="5 6">
    <name type="scientific">Heligmosomoides polygyrus</name>
    <name type="common">Parasitic roundworm</name>
    <dbReference type="NCBI Taxonomy" id="6339"/>
    <lineage>
        <taxon>Eukaryota</taxon>
        <taxon>Metazoa</taxon>
        <taxon>Ecdysozoa</taxon>
        <taxon>Nematoda</taxon>
        <taxon>Chromadorea</taxon>
        <taxon>Rhabditida</taxon>
        <taxon>Rhabditina</taxon>
        <taxon>Rhabditomorpha</taxon>
        <taxon>Strongyloidea</taxon>
        <taxon>Heligmosomidae</taxon>
        <taxon>Heligmosomoides</taxon>
    </lineage>
</organism>
<feature type="region of interest" description="Disordered" evidence="2">
    <location>
        <begin position="36"/>
        <end position="78"/>
    </location>
</feature>
<dbReference type="AlphaFoldDB" id="A0A183GXB2"/>
<dbReference type="Pfam" id="PF00400">
    <property type="entry name" value="WD40"/>
    <property type="match status" value="1"/>
</dbReference>
<keyword evidence="1" id="KW-0853">WD repeat</keyword>